<reference evidence="2 3" key="1">
    <citation type="submission" date="2015-05" db="EMBL/GenBank/DDBJ databases">
        <title>Evolution of Trichinella species and genotypes.</title>
        <authorList>
            <person name="Korhonen P.K."/>
            <person name="Edoardo P."/>
            <person name="Giuseppe L.R."/>
            <person name="Gasser R.B."/>
        </authorList>
    </citation>
    <scope>NUCLEOTIDE SEQUENCE [LARGE SCALE GENOMIC DNA]</scope>
    <source>
        <strain evidence="2">ISS10</strain>
    </source>
</reference>
<organism evidence="2 3">
    <name type="scientific">Trichinella nativa</name>
    <dbReference type="NCBI Taxonomy" id="6335"/>
    <lineage>
        <taxon>Eukaryota</taxon>
        <taxon>Metazoa</taxon>
        <taxon>Ecdysozoa</taxon>
        <taxon>Nematoda</taxon>
        <taxon>Enoplea</taxon>
        <taxon>Dorylaimia</taxon>
        <taxon>Trichinellida</taxon>
        <taxon>Trichinellidae</taxon>
        <taxon>Trichinella</taxon>
    </lineage>
</organism>
<dbReference type="EMBL" id="JYDW01000387">
    <property type="protein sequence ID" value="KRZ48577.1"/>
    <property type="molecule type" value="Genomic_DNA"/>
</dbReference>
<keyword evidence="3" id="KW-1185">Reference proteome</keyword>
<feature type="compositionally biased region" description="Basic and acidic residues" evidence="1">
    <location>
        <begin position="1"/>
        <end position="23"/>
    </location>
</feature>
<dbReference type="Proteomes" id="UP000054721">
    <property type="component" value="Unassembled WGS sequence"/>
</dbReference>
<evidence type="ECO:0000313" key="3">
    <source>
        <dbReference type="Proteomes" id="UP000054721"/>
    </source>
</evidence>
<feature type="region of interest" description="Disordered" evidence="1">
    <location>
        <begin position="1"/>
        <end position="38"/>
    </location>
</feature>
<accession>A0A0V1KNC6</accession>
<evidence type="ECO:0000256" key="1">
    <source>
        <dbReference type="SAM" id="MobiDB-lite"/>
    </source>
</evidence>
<proteinExistence type="predicted"/>
<sequence length="38" mass="4449">MEKKEEKSSKPRASERMVDRYDLPKSSVKGSSLQRHNE</sequence>
<feature type="compositionally biased region" description="Polar residues" evidence="1">
    <location>
        <begin position="28"/>
        <end position="38"/>
    </location>
</feature>
<comment type="caution">
    <text evidence="2">The sequence shown here is derived from an EMBL/GenBank/DDBJ whole genome shotgun (WGS) entry which is preliminary data.</text>
</comment>
<evidence type="ECO:0000313" key="2">
    <source>
        <dbReference type="EMBL" id="KRZ48577.1"/>
    </source>
</evidence>
<gene>
    <name evidence="2" type="ORF">T02_1231</name>
</gene>
<protein>
    <submittedName>
        <fullName evidence="2">Uncharacterized protein</fullName>
    </submittedName>
</protein>
<name>A0A0V1KNC6_9BILA</name>
<dbReference type="AlphaFoldDB" id="A0A0V1KNC6"/>